<reference evidence="1 2" key="1">
    <citation type="submission" date="2017-11" db="EMBL/GenBank/DDBJ databases">
        <title>De novo assembly and phasing of dikaryotic genomes from two isolates of Puccinia coronata f. sp. avenae, the causal agent of oat crown rust.</title>
        <authorList>
            <person name="Miller M.E."/>
            <person name="Zhang Y."/>
            <person name="Omidvar V."/>
            <person name="Sperschneider J."/>
            <person name="Schwessinger B."/>
            <person name="Raley C."/>
            <person name="Palmer J.M."/>
            <person name="Garnica D."/>
            <person name="Upadhyaya N."/>
            <person name="Rathjen J."/>
            <person name="Taylor J.M."/>
            <person name="Park R.F."/>
            <person name="Dodds P.N."/>
            <person name="Hirsch C.D."/>
            <person name="Kianian S.F."/>
            <person name="Figueroa M."/>
        </authorList>
    </citation>
    <scope>NUCLEOTIDE SEQUENCE [LARGE SCALE GENOMIC DNA]</scope>
    <source>
        <strain evidence="1">12NC29</strain>
    </source>
</reference>
<dbReference type="Proteomes" id="UP000235388">
    <property type="component" value="Unassembled WGS sequence"/>
</dbReference>
<organism evidence="1 2">
    <name type="scientific">Puccinia coronata f. sp. avenae</name>
    <dbReference type="NCBI Taxonomy" id="200324"/>
    <lineage>
        <taxon>Eukaryota</taxon>
        <taxon>Fungi</taxon>
        <taxon>Dikarya</taxon>
        <taxon>Basidiomycota</taxon>
        <taxon>Pucciniomycotina</taxon>
        <taxon>Pucciniomycetes</taxon>
        <taxon>Pucciniales</taxon>
        <taxon>Pucciniaceae</taxon>
        <taxon>Puccinia</taxon>
    </lineage>
</organism>
<keyword evidence="2" id="KW-1185">Reference proteome</keyword>
<accession>A0A2N5VYV7</accession>
<protein>
    <submittedName>
        <fullName evidence="1">Uncharacterized protein</fullName>
    </submittedName>
</protein>
<proteinExistence type="predicted"/>
<dbReference type="AlphaFoldDB" id="A0A2N5VYV7"/>
<evidence type="ECO:0000313" key="1">
    <source>
        <dbReference type="EMBL" id="PLW55167.1"/>
    </source>
</evidence>
<dbReference type="EMBL" id="PGCJ01000036">
    <property type="protein sequence ID" value="PLW55167.1"/>
    <property type="molecule type" value="Genomic_DNA"/>
</dbReference>
<name>A0A2N5VYV7_9BASI</name>
<sequence length="117" mass="13290">MDRPFEVCTTWSIEAVHTLMDQPSYLRCAQHLDGQAIEVHTVAYTTDQSVVLSTVRGMVLWTLLTCLVRDVLTRAKQSILPVVEEVLVLTASAQRFCDATRKRHGVVYDFKDHSRDV</sequence>
<gene>
    <name evidence="1" type="ORF">PCANC_05254</name>
</gene>
<evidence type="ECO:0000313" key="2">
    <source>
        <dbReference type="Proteomes" id="UP000235388"/>
    </source>
</evidence>
<comment type="caution">
    <text evidence="1">The sequence shown here is derived from an EMBL/GenBank/DDBJ whole genome shotgun (WGS) entry which is preliminary data.</text>
</comment>